<dbReference type="Gene3D" id="3.30.465.10">
    <property type="match status" value="1"/>
</dbReference>
<keyword evidence="1" id="KW-0285">Flavoprotein</keyword>
<dbReference type="Pfam" id="PF01565">
    <property type="entry name" value="FAD_binding_4"/>
    <property type="match status" value="1"/>
</dbReference>
<dbReference type="PANTHER" id="PTHR43762:SF1">
    <property type="entry name" value="D-ARABINONO-1,4-LACTONE OXIDASE"/>
    <property type="match status" value="1"/>
</dbReference>
<keyword evidence="3" id="KW-0560">Oxidoreductase</keyword>
<reference evidence="3 4" key="1">
    <citation type="submission" date="2019-11" db="EMBL/GenBank/DDBJ databases">
        <authorList>
            <person name="Holert J."/>
        </authorList>
    </citation>
    <scope>NUCLEOTIDE SEQUENCE [LARGE SCALE GENOMIC DNA]</scope>
    <source>
        <strain evidence="3">SB11_3</strain>
    </source>
</reference>
<evidence type="ECO:0000313" key="3">
    <source>
        <dbReference type="EMBL" id="CAA0084700.1"/>
    </source>
</evidence>
<dbReference type="OrthoDB" id="143770at2"/>
<evidence type="ECO:0000259" key="2">
    <source>
        <dbReference type="PROSITE" id="PS51387"/>
    </source>
</evidence>
<proteinExistence type="predicted"/>
<evidence type="ECO:0000256" key="1">
    <source>
        <dbReference type="ARBA" id="ARBA00022827"/>
    </source>
</evidence>
<organism evidence="3 4">
    <name type="scientific">BD1-7 clade bacterium</name>
    <dbReference type="NCBI Taxonomy" id="2029982"/>
    <lineage>
        <taxon>Bacteria</taxon>
        <taxon>Pseudomonadati</taxon>
        <taxon>Pseudomonadota</taxon>
        <taxon>Gammaproteobacteria</taxon>
        <taxon>Cellvibrionales</taxon>
        <taxon>Spongiibacteraceae</taxon>
        <taxon>BD1-7 clade</taxon>
    </lineage>
</organism>
<dbReference type="InterPro" id="IPR016169">
    <property type="entry name" value="FAD-bd_PCMH_sub2"/>
</dbReference>
<feature type="domain" description="FAD-binding PCMH-type" evidence="2">
    <location>
        <begin position="5"/>
        <end position="175"/>
    </location>
</feature>
<keyword evidence="4" id="KW-1185">Reference proteome</keyword>
<dbReference type="InterPro" id="IPR016166">
    <property type="entry name" value="FAD-bd_PCMH"/>
</dbReference>
<gene>
    <name evidence="3" type="primary">dprE1</name>
    <name evidence="3" type="ORF">OPDIPICF_00715</name>
</gene>
<keyword evidence="1" id="KW-0274">FAD</keyword>
<name>A0A5S9N4C1_9GAMM</name>
<sequence length="437" mass="48430">MSKQYSWGRYPAVQQRPVRLASRHNRLPSIEPFLPYGLGRSYGDSCLCSHGHLLSSQSLDQFIQFDPKTGVLRCEAGVTLAEIIEVCLPHGWFLPVTPGTKYVTVGGAIGNDVHGKNHHSAGSFGNHVQAFELLRSDGSRLLCTESSNSEYFRATLGGLGLTGMITWAELQLKSVTSRSLDVESIKYSRLSDFFSLSDETTDDWEYTVAWLDCTAKGNELGRGHFIRGKHAESDSTQGLAPGMSIEHGSKLAFPVESPISLINNLSVRAFNTLYYQRQRANVVRSQQDYDPFFYPLDGILNWNRMYGKQGFLQHQCVIPVDTAADAVEEMLKRISRAGMGSFLVVLKMMGAVASKGMMSFPMEGATLAMDFPFQGNKTLAFLDSLDEIVREAGGRLYPAKDARMSADMFRSGFPAWQDVDALRDPAITSDFWQRVAG</sequence>
<dbReference type="EC" id="1.1.98.3" evidence="3"/>
<evidence type="ECO:0000313" key="4">
    <source>
        <dbReference type="Proteomes" id="UP000441399"/>
    </source>
</evidence>
<accession>A0A5S9N4C1</accession>
<dbReference type="InterPro" id="IPR010031">
    <property type="entry name" value="FAD_lactone_oxidase-like"/>
</dbReference>
<dbReference type="InterPro" id="IPR036318">
    <property type="entry name" value="FAD-bd_PCMH-like_sf"/>
</dbReference>
<dbReference type="SUPFAM" id="SSF56176">
    <property type="entry name" value="FAD-binding/transporter-associated domain-like"/>
    <property type="match status" value="1"/>
</dbReference>
<dbReference type="Proteomes" id="UP000441399">
    <property type="component" value="Unassembled WGS sequence"/>
</dbReference>
<dbReference type="GO" id="GO:0071949">
    <property type="term" value="F:FAD binding"/>
    <property type="evidence" value="ECO:0007669"/>
    <property type="project" value="InterPro"/>
</dbReference>
<protein>
    <submittedName>
        <fullName evidence="3">Decaprenylphosphoryl-beta-D-ribose oxidase</fullName>
        <ecNumber evidence="3">1.1.98.3</ecNumber>
    </submittedName>
</protein>
<dbReference type="PANTHER" id="PTHR43762">
    <property type="entry name" value="L-GULONOLACTONE OXIDASE"/>
    <property type="match status" value="1"/>
</dbReference>
<dbReference type="PROSITE" id="PS51387">
    <property type="entry name" value="FAD_PCMH"/>
    <property type="match status" value="1"/>
</dbReference>
<dbReference type="InterPro" id="IPR006094">
    <property type="entry name" value="Oxid_FAD_bind_N"/>
</dbReference>
<dbReference type="GO" id="GO:0016899">
    <property type="term" value="F:oxidoreductase activity, acting on the CH-OH group of donors, oxygen as acceptor"/>
    <property type="evidence" value="ECO:0007669"/>
    <property type="project" value="InterPro"/>
</dbReference>
<dbReference type="EMBL" id="CACSIO010000001">
    <property type="protein sequence ID" value="CAA0084700.1"/>
    <property type="molecule type" value="Genomic_DNA"/>
</dbReference>
<dbReference type="AlphaFoldDB" id="A0A5S9N4C1"/>